<dbReference type="InterPro" id="IPR003825">
    <property type="entry name" value="Colicin-V_CvpA"/>
</dbReference>
<reference evidence="7 8" key="1">
    <citation type="submission" date="2012-02" db="EMBL/GenBank/DDBJ databases">
        <title>Complete sequence of chromosome of Singulisphaera acidiphila DSM 18658.</title>
        <authorList>
            <consortium name="US DOE Joint Genome Institute (JGI-PGF)"/>
            <person name="Lucas S."/>
            <person name="Copeland A."/>
            <person name="Lapidus A."/>
            <person name="Glavina del Rio T."/>
            <person name="Dalin E."/>
            <person name="Tice H."/>
            <person name="Bruce D."/>
            <person name="Goodwin L."/>
            <person name="Pitluck S."/>
            <person name="Peters L."/>
            <person name="Ovchinnikova G."/>
            <person name="Chertkov O."/>
            <person name="Kyrpides N."/>
            <person name="Mavromatis K."/>
            <person name="Ivanova N."/>
            <person name="Brettin T."/>
            <person name="Detter J.C."/>
            <person name="Han C."/>
            <person name="Larimer F."/>
            <person name="Land M."/>
            <person name="Hauser L."/>
            <person name="Markowitz V."/>
            <person name="Cheng J.-F."/>
            <person name="Hugenholtz P."/>
            <person name="Woyke T."/>
            <person name="Wu D."/>
            <person name="Tindall B."/>
            <person name="Pomrenke H."/>
            <person name="Brambilla E."/>
            <person name="Klenk H.-P."/>
            <person name="Eisen J.A."/>
        </authorList>
    </citation>
    <scope>NUCLEOTIDE SEQUENCE [LARGE SCALE GENOMIC DNA]</scope>
    <source>
        <strain evidence="8">ATCC BAA-1392 / DSM 18658 / VKM B-2454 / MOB10</strain>
    </source>
</reference>
<accession>L0DP21</accession>
<dbReference type="AlphaFoldDB" id="L0DP21"/>
<feature type="transmembrane region" description="Helical" evidence="6">
    <location>
        <begin position="12"/>
        <end position="38"/>
    </location>
</feature>
<evidence type="ECO:0000256" key="1">
    <source>
        <dbReference type="ARBA" id="ARBA00004141"/>
    </source>
</evidence>
<evidence type="ECO:0000256" key="6">
    <source>
        <dbReference type="SAM" id="Phobius"/>
    </source>
</evidence>
<dbReference type="HOGENOM" id="CLU_841720_0_0_0"/>
<organism evidence="7 8">
    <name type="scientific">Singulisphaera acidiphila (strain ATCC BAA-1392 / DSM 18658 / VKM B-2454 / MOB10)</name>
    <dbReference type="NCBI Taxonomy" id="886293"/>
    <lineage>
        <taxon>Bacteria</taxon>
        <taxon>Pseudomonadati</taxon>
        <taxon>Planctomycetota</taxon>
        <taxon>Planctomycetia</taxon>
        <taxon>Isosphaerales</taxon>
        <taxon>Isosphaeraceae</taxon>
        <taxon>Singulisphaera</taxon>
    </lineage>
</organism>
<name>L0DP21_SINAD</name>
<dbReference type="Proteomes" id="UP000010798">
    <property type="component" value="Chromosome"/>
</dbReference>
<dbReference type="PANTHER" id="PTHR37306">
    <property type="entry name" value="COLICIN V PRODUCTION PROTEIN"/>
    <property type="match status" value="1"/>
</dbReference>
<feature type="compositionally biased region" description="Basic and acidic residues" evidence="5">
    <location>
        <begin position="193"/>
        <end position="205"/>
    </location>
</feature>
<dbReference type="PANTHER" id="PTHR37306:SF1">
    <property type="entry name" value="COLICIN V PRODUCTION PROTEIN"/>
    <property type="match status" value="1"/>
</dbReference>
<keyword evidence="3 6" id="KW-1133">Transmembrane helix</keyword>
<evidence type="ECO:0000256" key="2">
    <source>
        <dbReference type="ARBA" id="ARBA00022692"/>
    </source>
</evidence>
<dbReference type="OrthoDB" id="268713at2"/>
<feature type="transmembrane region" description="Helical" evidence="6">
    <location>
        <begin position="58"/>
        <end position="86"/>
    </location>
</feature>
<evidence type="ECO:0000256" key="4">
    <source>
        <dbReference type="ARBA" id="ARBA00023136"/>
    </source>
</evidence>
<sequence>MTIYDVAMISAVIAGVVWGFWRGITWQVASIASLVLGYTSSRTLSEQLAPHFPGEPVVARALSMIVIYAAVSGGVFLVAWIVRATLRKLQFEAFDRHLGMMLGAVEGALLGLIVTLFVVSLAPQTRGPIFASPTGKLVGNVMETLGPVLPSEARRVLAPFWHDVAPDTDKLADETENAPLPDPEPAPAARRPLLRDRLDKSRAVDRSTPPAGDLIAGEKAKLSRAITDEVEGVRDQAREAARSQLQEVDRSKSVIGDLIEKKKAKYTRAIVDEVKGVRDQARDTARSKLKSADDATPSLGELFDKGEEKIGRAIADKIEKELQQVGTSKR</sequence>
<evidence type="ECO:0000256" key="5">
    <source>
        <dbReference type="SAM" id="MobiDB-lite"/>
    </source>
</evidence>
<dbReference type="GO" id="GO:0016020">
    <property type="term" value="C:membrane"/>
    <property type="evidence" value="ECO:0007669"/>
    <property type="project" value="UniProtKB-SubCell"/>
</dbReference>
<feature type="transmembrane region" description="Helical" evidence="6">
    <location>
        <begin position="98"/>
        <end position="122"/>
    </location>
</feature>
<evidence type="ECO:0000256" key="3">
    <source>
        <dbReference type="ARBA" id="ARBA00022989"/>
    </source>
</evidence>
<protein>
    <submittedName>
        <fullName evidence="7">Putative membrane protein, required for colicin V production</fullName>
    </submittedName>
</protein>
<keyword evidence="8" id="KW-1185">Reference proteome</keyword>
<evidence type="ECO:0000313" key="7">
    <source>
        <dbReference type="EMBL" id="AGA31124.1"/>
    </source>
</evidence>
<proteinExistence type="predicted"/>
<comment type="subcellular location">
    <subcellularLocation>
        <location evidence="1">Membrane</location>
        <topology evidence="1">Multi-pass membrane protein</topology>
    </subcellularLocation>
</comment>
<gene>
    <name evidence="7" type="ordered locus">Sinac_7070</name>
</gene>
<dbReference type="Pfam" id="PF02674">
    <property type="entry name" value="Colicin_V"/>
    <property type="match status" value="1"/>
</dbReference>
<dbReference type="STRING" id="886293.Sinac_7070"/>
<dbReference type="RefSeq" id="WP_015250196.1">
    <property type="nucleotide sequence ID" value="NC_019892.1"/>
</dbReference>
<feature type="region of interest" description="Disordered" evidence="5">
    <location>
        <begin position="172"/>
        <end position="219"/>
    </location>
</feature>
<keyword evidence="2 6" id="KW-0812">Transmembrane</keyword>
<evidence type="ECO:0000313" key="8">
    <source>
        <dbReference type="Proteomes" id="UP000010798"/>
    </source>
</evidence>
<dbReference type="EMBL" id="CP003364">
    <property type="protein sequence ID" value="AGA31124.1"/>
    <property type="molecule type" value="Genomic_DNA"/>
</dbReference>
<keyword evidence="4 6" id="KW-0472">Membrane</keyword>
<dbReference type="KEGG" id="saci:Sinac_7070"/>
<dbReference type="GO" id="GO:0009403">
    <property type="term" value="P:toxin biosynthetic process"/>
    <property type="evidence" value="ECO:0007669"/>
    <property type="project" value="InterPro"/>
</dbReference>
<dbReference type="eggNOG" id="COG1286">
    <property type="taxonomic scope" value="Bacteria"/>
</dbReference>